<comment type="similarity">
    <text evidence="1">Belongs to the phD/YefM antitoxin family.</text>
</comment>
<name>I3TSK4_TISMK</name>
<dbReference type="AlphaFoldDB" id="I3TSK4"/>
<dbReference type="EMBL" id="CP003237">
    <property type="protein sequence ID" value="AFK55742.1"/>
    <property type="molecule type" value="Genomic_DNA"/>
</dbReference>
<dbReference type="InterPro" id="IPR036165">
    <property type="entry name" value="YefM-like_sf"/>
</dbReference>
<dbReference type="Proteomes" id="UP000005258">
    <property type="component" value="Plasmid pTM1"/>
</dbReference>
<dbReference type="NCBIfam" id="TIGR01552">
    <property type="entry name" value="phd_fam"/>
    <property type="match status" value="1"/>
</dbReference>
<dbReference type="Gene3D" id="3.40.1620.10">
    <property type="entry name" value="YefM-like domain"/>
    <property type="match status" value="1"/>
</dbReference>
<dbReference type="KEGG" id="tmo:TMO_a0339"/>
<keyword evidence="3" id="KW-1185">Reference proteome</keyword>
<dbReference type="RefSeq" id="WP_014747419.1">
    <property type="nucleotide sequence ID" value="NC_017957.2"/>
</dbReference>
<gene>
    <name evidence="2" type="ordered locus">TMO_a0339</name>
</gene>
<protein>
    <submittedName>
        <fullName evidence="2">Prevent-host-death family protein</fullName>
    </submittedName>
</protein>
<reference evidence="2 3" key="1">
    <citation type="journal article" date="2012" name="J. Am. Chem. Soc.">
        <title>Bacterial biosynthesis and maturation of the didemnin anti-cancer agents.</title>
        <authorList>
            <person name="Xu Y."/>
            <person name="Kersten R.D."/>
            <person name="Nam S.J."/>
            <person name="Lu L."/>
            <person name="Al-Suwailem A.M."/>
            <person name="Zheng H."/>
            <person name="Fenical W."/>
            <person name="Dorrestein P.C."/>
            <person name="Moore B.S."/>
            <person name="Qian P.Y."/>
        </authorList>
    </citation>
    <scope>NUCLEOTIDE SEQUENCE [LARGE SCALE GENOMIC DNA]</scope>
    <source>
        <strain evidence="2 3">KA081020-065</strain>
    </source>
</reference>
<evidence type="ECO:0000313" key="2">
    <source>
        <dbReference type="EMBL" id="AFK55742.1"/>
    </source>
</evidence>
<proteinExistence type="inferred from homology"/>
<dbReference type="HOGENOM" id="CLU_172502_2_0_5"/>
<sequence length="86" mass="9469">MKITTTEFQQNVGHYQDAAQLEPVAITRDGRTQAVLVSAAFFELMMKGRVARGVEDLDATTLKAIADSSVPAEYAELDRLLDGWQP</sequence>
<accession>I3TSK4</accession>
<keyword evidence="2" id="KW-0614">Plasmid</keyword>
<geneLocation type="plasmid" evidence="2 3">
    <name>pTM1</name>
</geneLocation>
<organism evidence="2 3">
    <name type="scientific">Tistrella mobilis (strain KA081020-065)</name>
    <dbReference type="NCBI Taxonomy" id="1110502"/>
    <lineage>
        <taxon>Bacteria</taxon>
        <taxon>Pseudomonadati</taxon>
        <taxon>Pseudomonadota</taxon>
        <taxon>Alphaproteobacteria</taxon>
        <taxon>Geminicoccales</taxon>
        <taxon>Geminicoccaceae</taxon>
        <taxon>Tistrella</taxon>
    </lineage>
</organism>
<dbReference type="SUPFAM" id="SSF143120">
    <property type="entry name" value="YefM-like"/>
    <property type="match status" value="1"/>
</dbReference>
<evidence type="ECO:0000256" key="1">
    <source>
        <dbReference type="ARBA" id="ARBA00009981"/>
    </source>
</evidence>
<evidence type="ECO:0000313" key="3">
    <source>
        <dbReference type="Proteomes" id="UP000005258"/>
    </source>
</evidence>